<dbReference type="InterPro" id="IPR001958">
    <property type="entry name" value="Tet-R_TetA/multi-R_MdtG-like"/>
</dbReference>
<dbReference type="Proteomes" id="UP001061361">
    <property type="component" value="Chromosome"/>
</dbReference>
<evidence type="ECO:0000313" key="11">
    <source>
        <dbReference type="EMBL" id="BDQ33661.1"/>
    </source>
</evidence>
<feature type="transmembrane region" description="Helical" evidence="9">
    <location>
        <begin position="360"/>
        <end position="382"/>
    </location>
</feature>
<evidence type="ECO:0000256" key="8">
    <source>
        <dbReference type="ARBA" id="ARBA00023136"/>
    </source>
</evidence>
<keyword evidence="12" id="KW-1185">Reference proteome</keyword>
<dbReference type="InterPro" id="IPR036259">
    <property type="entry name" value="MFS_trans_sf"/>
</dbReference>
<evidence type="ECO:0000256" key="5">
    <source>
        <dbReference type="ARBA" id="ARBA00022475"/>
    </source>
</evidence>
<dbReference type="InterPro" id="IPR020846">
    <property type="entry name" value="MFS_dom"/>
</dbReference>
<dbReference type="InterPro" id="IPR011701">
    <property type="entry name" value="MFS"/>
</dbReference>
<feature type="transmembrane region" description="Helical" evidence="9">
    <location>
        <begin position="98"/>
        <end position="120"/>
    </location>
</feature>
<dbReference type="PROSITE" id="PS00216">
    <property type="entry name" value="SUGAR_TRANSPORT_1"/>
    <property type="match status" value="1"/>
</dbReference>
<comment type="similarity">
    <text evidence="3">Belongs to the major facilitator superfamily. TCR/Tet family.</text>
</comment>
<organism evidence="11 12">
    <name type="scientific">Pseudodesulfovibrio portus</name>
    <dbReference type="NCBI Taxonomy" id="231439"/>
    <lineage>
        <taxon>Bacteria</taxon>
        <taxon>Pseudomonadati</taxon>
        <taxon>Thermodesulfobacteriota</taxon>
        <taxon>Desulfovibrionia</taxon>
        <taxon>Desulfovibrionales</taxon>
        <taxon>Desulfovibrionaceae</taxon>
    </lineage>
</organism>
<comment type="function">
    <text evidence="1">Resistance to tetracycline by an active tetracycline efflux. This is an energy-dependent process that decreases the accumulation of the antibiotic in whole cells. This protein functions as a metal-tetracycline/H(+) antiporter.</text>
</comment>
<dbReference type="PRINTS" id="PR01035">
    <property type="entry name" value="TCRTETA"/>
</dbReference>
<dbReference type="InterPro" id="IPR005829">
    <property type="entry name" value="Sugar_transporter_CS"/>
</dbReference>
<feature type="transmembrane region" description="Helical" evidence="9">
    <location>
        <begin position="274"/>
        <end position="292"/>
    </location>
</feature>
<feature type="transmembrane region" description="Helical" evidence="9">
    <location>
        <begin position="331"/>
        <end position="354"/>
    </location>
</feature>
<sequence>MQNTPLAVLFTLSAATCSVMVGLGIIWPLLPVLAVQFGAGGLVVGLIIASYNISRTLLSTWVGRFSDRLGRKNFILMGLALYSVVSFAYVMADSSEMLIAVRLAHGLASLLVVPICMALAGDIAPRGQLGSYLGTVNMALMAGLGLGPSLGGVLFEHFGMHSAFYGMGALSIFAGGLVLFLLPPDRESGAVVRAQGTASLREIFSDRTAVALVLMRFFAATGQGAVYTFLPIYAMGASLSSLQVGVLLSVNIFIVALMQQPVGRWMDRGNPKSAVLVGMFACAVSILPMPFVEGFGPLLGLNVLMGLASGLTFPGSLVISGHLGRTMGMASLMSVTDAAWTFGLIISPILSGLIMDTLGVAHVFTLGAALLFIGSVVVAVLLHGYEPPEDQGNIVQQ</sequence>
<reference evidence="11" key="1">
    <citation type="submission" date="2022-08" db="EMBL/GenBank/DDBJ databases">
        <title>Genome Sequence of the sulphate-reducing bacterium, Pseudodesulfovibrio portus JCM14722.</title>
        <authorList>
            <person name="Kondo R."/>
            <person name="Kataoka T."/>
        </authorList>
    </citation>
    <scope>NUCLEOTIDE SEQUENCE</scope>
    <source>
        <strain evidence="11">JCM 14722</strain>
    </source>
</reference>
<feature type="transmembrane region" description="Helical" evidence="9">
    <location>
        <begin position="132"/>
        <end position="151"/>
    </location>
</feature>
<feature type="domain" description="Major facilitator superfamily (MFS) profile" evidence="10">
    <location>
        <begin position="8"/>
        <end position="386"/>
    </location>
</feature>
<dbReference type="PANTHER" id="PTHR23517">
    <property type="entry name" value="RESISTANCE PROTEIN MDTM, PUTATIVE-RELATED-RELATED"/>
    <property type="match status" value="1"/>
</dbReference>
<dbReference type="EMBL" id="AP026708">
    <property type="protein sequence ID" value="BDQ33661.1"/>
    <property type="molecule type" value="Genomic_DNA"/>
</dbReference>
<dbReference type="InterPro" id="IPR050171">
    <property type="entry name" value="MFS_Transporters"/>
</dbReference>
<gene>
    <name evidence="11" type="ORF">JCM14722_12030</name>
</gene>
<dbReference type="Gene3D" id="1.20.1250.20">
    <property type="entry name" value="MFS general substrate transporter like domains"/>
    <property type="match status" value="2"/>
</dbReference>
<keyword evidence="4" id="KW-0813">Transport</keyword>
<keyword evidence="5" id="KW-1003">Cell membrane</keyword>
<evidence type="ECO:0000256" key="9">
    <source>
        <dbReference type="SAM" id="Phobius"/>
    </source>
</evidence>
<evidence type="ECO:0000256" key="7">
    <source>
        <dbReference type="ARBA" id="ARBA00022989"/>
    </source>
</evidence>
<keyword evidence="6 9" id="KW-0812">Transmembrane</keyword>
<evidence type="ECO:0000256" key="1">
    <source>
        <dbReference type="ARBA" id="ARBA00003279"/>
    </source>
</evidence>
<feature type="transmembrane region" description="Helical" evidence="9">
    <location>
        <begin position="74"/>
        <end position="92"/>
    </location>
</feature>
<dbReference type="SUPFAM" id="SSF103473">
    <property type="entry name" value="MFS general substrate transporter"/>
    <property type="match status" value="1"/>
</dbReference>
<evidence type="ECO:0000256" key="4">
    <source>
        <dbReference type="ARBA" id="ARBA00022448"/>
    </source>
</evidence>
<dbReference type="PROSITE" id="PS50850">
    <property type="entry name" value="MFS"/>
    <property type="match status" value="1"/>
</dbReference>
<proteinExistence type="inferred from homology"/>
<accession>A0ABM8AQG9</accession>
<dbReference type="Pfam" id="PF07690">
    <property type="entry name" value="MFS_1"/>
    <property type="match status" value="1"/>
</dbReference>
<feature type="transmembrane region" description="Helical" evidence="9">
    <location>
        <begin position="242"/>
        <end position="262"/>
    </location>
</feature>
<keyword evidence="7 9" id="KW-1133">Transmembrane helix</keyword>
<feature type="transmembrane region" description="Helical" evidence="9">
    <location>
        <begin position="33"/>
        <end position="53"/>
    </location>
</feature>
<evidence type="ECO:0000259" key="10">
    <source>
        <dbReference type="PROSITE" id="PS50850"/>
    </source>
</evidence>
<evidence type="ECO:0000256" key="3">
    <source>
        <dbReference type="ARBA" id="ARBA00007520"/>
    </source>
</evidence>
<feature type="transmembrane region" description="Helical" evidence="9">
    <location>
        <begin position="298"/>
        <end position="319"/>
    </location>
</feature>
<comment type="subcellular location">
    <subcellularLocation>
        <location evidence="2">Cell membrane</location>
        <topology evidence="2">Multi-pass membrane protein</topology>
    </subcellularLocation>
</comment>
<name>A0ABM8AQG9_9BACT</name>
<feature type="transmembrane region" description="Helical" evidence="9">
    <location>
        <begin position="209"/>
        <end position="230"/>
    </location>
</feature>
<keyword evidence="8 9" id="KW-0472">Membrane</keyword>
<evidence type="ECO:0000256" key="6">
    <source>
        <dbReference type="ARBA" id="ARBA00022692"/>
    </source>
</evidence>
<dbReference type="CDD" id="cd17325">
    <property type="entry name" value="MFS_MdtG_SLC18_like"/>
    <property type="match status" value="1"/>
</dbReference>
<protein>
    <submittedName>
        <fullName evidence="11">MFS transporter</fullName>
    </submittedName>
</protein>
<evidence type="ECO:0000313" key="12">
    <source>
        <dbReference type="Proteomes" id="UP001061361"/>
    </source>
</evidence>
<feature type="transmembrane region" description="Helical" evidence="9">
    <location>
        <begin position="163"/>
        <end position="182"/>
    </location>
</feature>
<feature type="transmembrane region" description="Helical" evidence="9">
    <location>
        <begin position="7"/>
        <end position="27"/>
    </location>
</feature>
<evidence type="ECO:0000256" key="2">
    <source>
        <dbReference type="ARBA" id="ARBA00004651"/>
    </source>
</evidence>
<dbReference type="RefSeq" id="WP_264984130.1">
    <property type="nucleotide sequence ID" value="NZ_AP026708.1"/>
</dbReference>